<feature type="transmembrane region" description="Helical" evidence="2">
    <location>
        <begin position="950"/>
        <end position="971"/>
    </location>
</feature>
<keyword evidence="1" id="KW-0175">Coiled coil</keyword>
<evidence type="ECO:0000256" key="2">
    <source>
        <dbReference type="SAM" id="Phobius"/>
    </source>
</evidence>
<keyword evidence="4" id="KW-1185">Reference proteome</keyword>
<feature type="transmembrane region" description="Helical" evidence="2">
    <location>
        <begin position="329"/>
        <end position="350"/>
    </location>
</feature>
<dbReference type="GO" id="GO:0042910">
    <property type="term" value="F:xenobiotic transmembrane transporter activity"/>
    <property type="evidence" value="ECO:0007669"/>
    <property type="project" value="TreeGrafter"/>
</dbReference>
<dbReference type="EMBL" id="FRXN01000001">
    <property type="protein sequence ID" value="SHO59861.1"/>
    <property type="molecule type" value="Genomic_DNA"/>
</dbReference>
<dbReference type="InterPro" id="IPR001036">
    <property type="entry name" value="Acrflvin-R"/>
</dbReference>
<name>A0A1M7Z4R1_9BACT</name>
<dbReference type="Proteomes" id="UP000184609">
    <property type="component" value="Unassembled WGS sequence"/>
</dbReference>
<dbReference type="PANTHER" id="PTHR32063:SF24">
    <property type="entry name" value="CATION EFFLUX SYSTEM (ACRB_ACRD_ACRF FAMILY)"/>
    <property type="match status" value="1"/>
</dbReference>
<feature type="transmembrane region" description="Helical" evidence="2">
    <location>
        <begin position="459"/>
        <end position="481"/>
    </location>
</feature>
<keyword evidence="2" id="KW-1133">Transmembrane helix</keyword>
<dbReference type="PRINTS" id="PR00702">
    <property type="entry name" value="ACRIFLAVINRP"/>
</dbReference>
<dbReference type="Gene3D" id="3.30.70.1440">
    <property type="entry name" value="Multidrug efflux transporter AcrB pore domain"/>
    <property type="match status" value="1"/>
</dbReference>
<feature type="coiled-coil region" evidence="1">
    <location>
        <begin position="143"/>
        <end position="173"/>
    </location>
</feature>
<sequence>MKISDFSVKNYQFTLIIFLMIVALGTTTFFSMPRSEDPMLEAPMYPIIVIYPGASPEDMEELVVDPMEKVIYELEDIKRIKTEIKDGVAVMMVEYNYEEDVSEKYQELVREINLLRSDLPEDIYSIDVNKVSPSDVNVLQLALISENASEEALMEEAERLQDQLEKITELKKVEIHGIPDQIVRVDLKLDRIAEMKIPLNAIIGNIQSELANIPGGSIDAGTKTFNIKTSGNYSSAEEIGETIIFSAASQNVALKDVASVYPDFDESKHLTRLNGYRSVFVTAAMKEGNNISSVQEKYLASLDEFKIEVPQNIDFVVSFDQGDYVNRRLGGLGVDFLIAIGLVFITLLPLGNRASLIVMISIPLSLSIGLVLLNALGYGLNQLSIVGLVVALGLLVDDSIVVVENIERWIREGHSKQEAALKATKQISISVVGCTVTLIIAFLPLVFLPEGSGDFIRSLPTAVIMSVLASMLVSLTIIPFLSSRLLKDHAGHGNKVLDIFQKGIHMSYAPVLEKALNMPKRTLLIAFGIFIASLMLFPIIGFSLFPASEKPQFLVNITTPLQSSLKTTDLVTQEVEKEIIELPQLKNFATNVGKGNPRIYYNENPENERTDYAQIYVQLDPETSPPDKMDVISQLQSKFANYPGAKIEIKNFEQGPPVTAPIEVRLSGENLDSLRTLAAKVETLLQQTEGTIYVNNPVANLKTDIRVAIQKQKARQLGVGIVDIDRTVRMAIAGLDLGKFTDLKGDERNIVLSTPRVEKASLENFKGLYVNSMQGVGIPLDQIANLELESSTLAIDHYNKARTVSVTAFVDSNFLVDNVLNDVISQMEEFSFPQGYNYTMGGEYETRQESFAGFNTVIIVTVFLFIAVLILLFKTFKSTIIVLSVIPLGMVGALTALWITGNSLSFVAIVGLIALAGIEVKTSILLVDFTNQLRQEGKGLVEAIREAGELRFLPIVLTTITAIGGLIPIALSTNPLISPLAIVLIGGLISSTLLSRIVTPVMYLLFPPKL</sequence>
<protein>
    <submittedName>
        <fullName evidence="3">Multidrug efflux pump subunit AcrB</fullName>
    </submittedName>
</protein>
<evidence type="ECO:0000313" key="4">
    <source>
        <dbReference type="Proteomes" id="UP000184609"/>
    </source>
</evidence>
<dbReference type="OrthoDB" id="9798415at2"/>
<feature type="transmembrane region" description="Helical" evidence="2">
    <location>
        <begin position="357"/>
        <end position="377"/>
    </location>
</feature>
<dbReference type="AlphaFoldDB" id="A0A1M7Z4R1"/>
<feature type="transmembrane region" description="Helical" evidence="2">
    <location>
        <begin position="12"/>
        <end position="32"/>
    </location>
</feature>
<evidence type="ECO:0000256" key="1">
    <source>
        <dbReference type="SAM" id="Coils"/>
    </source>
</evidence>
<feature type="transmembrane region" description="Helical" evidence="2">
    <location>
        <begin position="880"/>
        <end position="900"/>
    </location>
</feature>
<accession>A0A1M7Z4R1</accession>
<dbReference type="Pfam" id="PF00873">
    <property type="entry name" value="ACR_tran"/>
    <property type="match status" value="1"/>
</dbReference>
<dbReference type="STRING" id="1073327.SAMN04488108_0412"/>
<evidence type="ECO:0000313" key="3">
    <source>
        <dbReference type="EMBL" id="SHO59861.1"/>
    </source>
</evidence>
<dbReference type="Gene3D" id="3.30.70.1320">
    <property type="entry name" value="Multidrug efflux transporter AcrB pore domain like"/>
    <property type="match status" value="1"/>
</dbReference>
<dbReference type="Gene3D" id="3.30.2090.10">
    <property type="entry name" value="Multidrug efflux transporter AcrB TolC docking domain, DN and DC subdomains"/>
    <property type="match status" value="2"/>
</dbReference>
<feature type="transmembrane region" description="Helical" evidence="2">
    <location>
        <begin position="906"/>
        <end position="929"/>
    </location>
</feature>
<dbReference type="Gene3D" id="3.30.70.1430">
    <property type="entry name" value="Multidrug efflux transporter AcrB pore domain"/>
    <property type="match status" value="2"/>
</dbReference>
<dbReference type="RefSeq" id="WP_073570081.1">
    <property type="nucleotide sequence ID" value="NZ_FRXN01000001.1"/>
</dbReference>
<dbReference type="InterPro" id="IPR027463">
    <property type="entry name" value="AcrB_DN_DC_subdom"/>
</dbReference>
<organism evidence="3 4">
    <name type="scientific">Algoriphagus zhangzhouensis</name>
    <dbReference type="NCBI Taxonomy" id="1073327"/>
    <lineage>
        <taxon>Bacteria</taxon>
        <taxon>Pseudomonadati</taxon>
        <taxon>Bacteroidota</taxon>
        <taxon>Cytophagia</taxon>
        <taxon>Cytophagales</taxon>
        <taxon>Cyclobacteriaceae</taxon>
        <taxon>Algoriphagus</taxon>
    </lineage>
</organism>
<dbReference type="SUPFAM" id="SSF82866">
    <property type="entry name" value="Multidrug efflux transporter AcrB transmembrane domain"/>
    <property type="match status" value="2"/>
</dbReference>
<keyword evidence="2" id="KW-0472">Membrane</keyword>
<feature type="transmembrane region" description="Helical" evidence="2">
    <location>
        <begin position="427"/>
        <end position="447"/>
    </location>
</feature>
<feature type="transmembrane region" description="Helical" evidence="2">
    <location>
        <begin position="523"/>
        <end position="545"/>
    </location>
</feature>
<dbReference type="SUPFAM" id="SSF82693">
    <property type="entry name" value="Multidrug efflux transporter AcrB pore domain, PN1, PN2, PC1 and PC2 subdomains"/>
    <property type="match status" value="3"/>
</dbReference>
<dbReference type="SUPFAM" id="SSF82714">
    <property type="entry name" value="Multidrug efflux transporter AcrB TolC docking domain, DN and DC subdomains"/>
    <property type="match status" value="2"/>
</dbReference>
<feature type="transmembrane region" description="Helical" evidence="2">
    <location>
        <begin position="851"/>
        <end position="873"/>
    </location>
</feature>
<gene>
    <name evidence="3" type="ORF">SAMN04488108_0412</name>
</gene>
<keyword evidence="2" id="KW-0812">Transmembrane</keyword>
<feature type="transmembrane region" description="Helical" evidence="2">
    <location>
        <begin position="383"/>
        <end position="406"/>
    </location>
</feature>
<dbReference type="GO" id="GO:0005886">
    <property type="term" value="C:plasma membrane"/>
    <property type="evidence" value="ECO:0007669"/>
    <property type="project" value="TreeGrafter"/>
</dbReference>
<dbReference type="PANTHER" id="PTHR32063">
    <property type="match status" value="1"/>
</dbReference>
<proteinExistence type="predicted"/>
<dbReference type="Gene3D" id="1.20.1640.10">
    <property type="entry name" value="Multidrug efflux transporter AcrB transmembrane domain"/>
    <property type="match status" value="2"/>
</dbReference>
<feature type="transmembrane region" description="Helical" evidence="2">
    <location>
        <begin position="977"/>
        <end position="1006"/>
    </location>
</feature>
<reference evidence="4" key="1">
    <citation type="submission" date="2016-12" db="EMBL/GenBank/DDBJ databases">
        <authorList>
            <person name="Varghese N."/>
            <person name="Submissions S."/>
        </authorList>
    </citation>
    <scope>NUCLEOTIDE SEQUENCE [LARGE SCALE GENOMIC DNA]</scope>
    <source>
        <strain evidence="4">DSM 25035</strain>
    </source>
</reference>